<dbReference type="AlphaFoldDB" id="A0A9X2CH36"/>
<evidence type="ECO:0000313" key="9">
    <source>
        <dbReference type="Proteomes" id="UP001139333"/>
    </source>
</evidence>
<keyword evidence="6" id="KW-0560">Oxidoreductase</keyword>
<dbReference type="InterPro" id="IPR036291">
    <property type="entry name" value="NAD(P)-bd_dom_sf"/>
</dbReference>
<dbReference type="GO" id="GO:0008831">
    <property type="term" value="F:dTDP-4-dehydrorhamnose reductase activity"/>
    <property type="evidence" value="ECO:0007669"/>
    <property type="project" value="UniProtKB-EC"/>
</dbReference>
<keyword evidence="6" id="KW-0521">NADP</keyword>
<evidence type="ECO:0000256" key="1">
    <source>
        <dbReference type="ARBA" id="ARBA00004781"/>
    </source>
</evidence>
<dbReference type="PANTHER" id="PTHR10491">
    <property type="entry name" value="DTDP-4-DEHYDRORHAMNOSE REDUCTASE"/>
    <property type="match status" value="1"/>
</dbReference>
<protein>
    <recommendedName>
        <fullName evidence="4 6">dTDP-4-dehydrorhamnose reductase</fullName>
        <ecNumber evidence="3 6">1.1.1.133</ecNumber>
    </recommendedName>
</protein>
<keyword evidence="9" id="KW-1185">Reference proteome</keyword>
<evidence type="ECO:0000256" key="3">
    <source>
        <dbReference type="ARBA" id="ARBA00012929"/>
    </source>
</evidence>
<dbReference type="EC" id="1.1.1.133" evidence="3 6"/>
<evidence type="ECO:0000256" key="4">
    <source>
        <dbReference type="ARBA" id="ARBA00017099"/>
    </source>
</evidence>
<gene>
    <name evidence="8" type="ORF">L2672_02420</name>
</gene>
<dbReference type="PANTHER" id="PTHR10491:SF4">
    <property type="entry name" value="METHIONINE ADENOSYLTRANSFERASE 2 SUBUNIT BETA"/>
    <property type="match status" value="1"/>
</dbReference>
<reference evidence="8" key="1">
    <citation type="submission" date="2022-01" db="EMBL/GenBank/DDBJ databases">
        <title>Whole genome-based taxonomy of the Shewanellaceae.</title>
        <authorList>
            <person name="Martin-Rodriguez A.J."/>
        </authorList>
    </citation>
    <scope>NUCLEOTIDE SEQUENCE</scope>
    <source>
        <strain evidence="8">DSM 16422</strain>
    </source>
</reference>
<comment type="caution">
    <text evidence="8">The sequence shown here is derived from an EMBL/GenBank/DDBJ whole genome shotgun (WGS) entry which is preliminary data.</text>
</comment>
<dbReference type="Proteomes" id="UP001139333">
    <property type="component" value="Unassembled WGS sequence"/>
</dbReference>
<dbReference type="InterPro" id="IPR029903">
    <property type="entry name" value="RmlD-like-bd"/>
</dbReference>
<evidence type="ECO:0000256" key="5">
    <source>
        <dbReference type="ARBA" id="ARBA00048200"/>
    </source>
</evidence>
<evidence type="ECO:0000259" key="7">
    <source>
        <dbReference type="Pfam" id="PF04321"/>
    </source>
</evidence>
<dbReference type="GO" id="GO:0005829">
    <property type="term" value="C:cytosol"/>
    <property type="evidence" value="ECO:0007669"/>
    <property type="project" value="TreeGrafter"/>
</dbReference>
<evidence type="ECO:0000256" key="2">
    <source>
        <dbReference type="ARBA" id="ARBA00010944"/>
    </source>
</evidence>
<evidence type="ECO:0000313" key="8">
    <source>
        <dbReference type="EMBL" id="MCL1141557.1"/>
    </source>
</evidence>
<dbReference type="CDD" id="cd05254">
    <property type="entry name" value="dTDP_HR_like_SDR_e"/>
    <property type="match status" value="1"/>
</dbReference>
<comment type="cofactor">
    <cofactor evidence="6">
        <name>Mg(2+)</name>
        <dbReference type="ChEBI" id="CHEBI:18420"/>
    </cofactor>
    <text evidence="6">Binds 1 Mg(2+) ion per monomer.</text>
</comment>
<dbReference type="EMBL" id="JAKIKP010000001">
    <property type="protein sequence ID" value="MCL1141557.1"/>
    <property type="molecule type" value="Genomic_DNA"/>
</dbReference>
<name>A0A9X2CH36_9GAMM</name>
<dbReference type="SUPFAM" id="SSF51735">
    <property type="entry name" value="NAD(P)-binding Rossmann-fold domains"/>
    <property type="match status" value="1"/>
</dbReference>
<dbReference type="Pfam" id="PF04321">
    <property type="entry name" value="RmlD_sub_bind"/>
    <property type="match status" value="1"/>
</dbReference>
<comment type="function">
    <text evidence="6">Catalyzes the reduction of dTDP-6-deoxy-L-lyxo-4-hexulose to yield dTDP-L-rhamnose.</text>
</comment>
<sequence length="282" mass="31774">MKILILGSTGMLGSSLYRNLKLYGHEVYGIQRSVSNDNNIYTIENANNFHHLEGIIKSLEAPVVINCIGVIKQKDASKSILSSLPLNSILPHQLAELADVLNFKLIHFSTDCVFDGLKGNYIESDIPDSNDVYGLSKRLGEVSYSQNVLTIRTSIIGHGVKPNSSLVDWFLAQDRNVEGYKNAIFSGIPCSEFAYILDKYILETQISGLYHISANAISKFDLLTIIKEVYNKDIAIIPNTEFKMDRSLNCESFKSKTNFISKDWFELIVDMKRKDYTENKNV</sequence>
<dbReference type="RefSeq" id="WP_248994227.1">
    <property type="nucleotide sequence ID" value="NZ_JAKIKP010000001.1"/>
</dbReference>
<evidence type="ECO:0000256" key="6">
    <source>
        <dbReference type="RuleBase" id="RU364082"/>
    </source>
</evidence>
<comment type="similarity">
    <text evidence="2 6">Belongs to the dTDP-4-dehydrorhamnose reductase family.</text>
</comment>
<comment type="catalytic activity">
    <reaction evidence="5 6">
        <text>dTDP-beta-L-rhamnose + NADP(+) = dTDP-4-dehydro-beta-L-rhamnose + NADPH + H(+)</text>
        <dbReference type="Rhea" id="RHEA:21796"/>
        <dbReference type="ChEBI" id="CHEBI:15378"/>
        <dbReference type="ChEBI" id="CHEBI:57510"/>
        <dbReference type="ChEBI" id="CHEBI:57783"/>
        <dbReference type="ChEBI" id="CHEBI:58349"/>
        <dbReference type="ChEBI" id="CHEBI:62830"/>
        <dbReference type="EC" id="1.1.1.133"/>
    </reaction>
</comment>
<comment type="pathway">
    <text evidence="1 6">Carbohydrate biosynthesis; dTDP-L-rhamnose biosynthesis.</text>
</comment>
<proteinExistence type="inferred from homology"/>
<accession>A0A9X2CH36</accession>
<dbReference type="Gene3D" id="3.40.50.720">
    <property type="entry name" value="NAD(P)-binding Rossmann-like Domain"/>
    <property type="match status" value="1"/>
</dbReference>
<dbReference type="InterPro" id="IPR005913">
    <property type="entry name" value="dTDP_dehydrorham_reduct"/>
</dbReference>
<organism evidence="8 9">
    <name type="scientific">Shewanella gaetbuli</name>
    <dbReference type="NCBI Taxonomy" id="220752"/>
    <lineage>
        <taxon>Bacteria</taxon>
        <taxon>Pseudomonadati</taxon>
        <taxon>Pseudomonadota</taxon>
        <taxon>Gammaproteobacteria</taxon>
        <taxon>Alteromonadales</taxon>
        <taxon>Shewanellaceae</taxon>
        <taxon>Shewanella</taxon>
    </lineage>
</organism>
<dbReference type="GO" id="GO:0019305">
    <property type="term" value="P:dTDP-rhamnose biosynthetic process"/>
    <property type="evidence" value="ECO:0007669"/>
    <property type="project" value="TreeGrafter"/>
</dbReference>
<feature type="domain" description="RmlD-like substrate binding" evidence="7">
    <location>
        <begin position="1"/>
        <end position="156"/>
    </location>
</feature>